<organism evidence="1 2">
    <name type="scientific">Acinetobacter vivianii</name>
    <dbReference type="NCBI Taxonomy" id="1776742"/>
    <lineage>
        <taxon>Bacteria</taxon>
        <taxon>Pseudomonadati</taxon>
        <taxon>Pseudomonadota</taxon>
        <taxon>Gammaproteobacteria</taxon>
        <taxon>Moraxellales</taxon>
        <taxon>Moraxellaceae</taxon>
        <taxon>Acinetobacter</taxon>
    </lineage>
</organism>
<comment type="caution">
    <text evidence="1">The sequence shown here is derived from an EMBL/GenBank/DDBJ whole genome shotgun (WGS) entry which is preliminary data.</text>
</comment>
<dbReference type="EMBL" id="APRW01000014">
    <property type="protein sequence ID" value="ENX20176.1"/>
    <property type="molecule type" value="Genomic_DNA"/>
</dbReference>
<proteinExistence type="predicted"/>
<evidence type="ECO:0000313" key="2">
    <source>
        <dbReference type="Proteomes" id="UP000013173"/>
    </source>
</evidence>
<protein>
    <recommendedName>
        <fullName evidence="3">Phage protein</fullName>
    </recommendedName>
</protein>
<accession>N9PR67</accession>
<sequence>MSDLDKARREGTRWLLLISLNRARPIGCSDAILLDVVNALYPRTTVVELHSQLEYLQNKKLVEIDRKPDGHWNSKLNSEGIDVVEYTTECPPGIARPAKYWEGN</sequence>
<evidence type="ECO:0000313" key="1">
    <source>
        <dbReference type="EMBL" id="ENX20176.1"/>
    </source>
</evidence>
<gene>
    <name evidence="1" type="ORF">F892_03099</name>
</gene>
<dbReference type="OrthoDB" id="5677692at2"/>
<dbReference type="HOGENOM" id="CLU_173966_0_0_6"/>
<dbReference type="Proteomes" id="UP000013173">
    <property type="component" value="Unassembled WGS sequence"/>
</dbReference>
<name>N9PR67_9GAMM</name>
<dbReference type="RefSeq" id="WP_005259489.1">
    <property type="nucleotide sequence ID" value="NZ_BMDR01000002.1"/>
</dbReference>
<dbReference type="PATRIC" id="fig|1217706.3.peg.3015"/>
<dbReference type="GeneID" id="303682658"/>
<keyword evidence="2" id="KW-1185">Reference proteome</keyword>
<reference evidence="1 2" key="1">
    <citation type="submission" date="2013-02" db="EMBL/GenBank/DDBJ databases">
        <title>The Genome Sequence of Acinetobacter sp. NIPH 2168.</title>
        <authorList>
            <consortium name="The Broad Institute Genome Sequencing Platform"/>
            <consortium name="The Broad Institute Genome Sequencing Center for Infectious Disease"/>
            <person name="Cerqueira G."/>
            <person name="Feldgarden M."/>
            <person name="Courvalin P."/>
            <person name="Perichon B."/>
            <person name="Grillot-Courvalin C."/>
            <person name="Clermont D."/>
            <person name="Rocha E."/>
            <person name="Yoon E.-J."/>
            <person name="Nemec A."/>
            <person name="Walker B."/>
            <person name="Young S.K."/>
            <person name="Zeng Q."/>
            <person name="Gargeya S."/>
            <person name="Fitzgerald M."/>
            <person name="Haas B."/>
            <person name="Abouelleil A."/>
            <person name="Alvarado L."/>
            <person name="Arachchi H.M."/>
            <person name="Berlin A.M."/>
            <person name="Chapman S.B."/>
            <person name="Dewar J."/>
            <person name="Goldberg J."/>
            <person name="Griggs A."/>
            <person name="Gujja S."/>
            <person name="Hansen M."/>
            <person name="Howarth C."/>
            <person name="Imamovic A."/>
            <person name="Larimer J."/>
            <person name="McCowan C."/>
            <person name="Murphy C."/>
            <person name="Neiman D."/>
            <person name="Pearson M."/>
            <person name="Priest M."/>
            <person name="Roberts A."/>
            <person name="Saif S."/>
            <person name="Shea T."/>
            <person name="Sisk P."/>
            <person name="Sykes S."/>
            <person name="Wortman J."/>
            <person name="Nusbaum C."/>
            <person name="Birren B."/>
        </authorList>
    </citation>
    <scope>NUCLEOTIDE SEQUENCE [LARGE SCALE GENOMIC DNA]</scope>
    <source>
        <strain evidence="1 2">NIPH 2168</strain>
    </source>
</reference>
<dbReference type="AlphaFoldDB" id="N9PR67"/>
<evidence type="ECO:0008006" key="3">
    <source>
        <dbReference type="Google" id="ProtNLM"/>
    </source>
</evidence>